<gene>
    <name evidence="1" type="ORF">EG328_004430</name>
</gene>
<dbReference type="EMBL" id="WNWS01000243">
    <property type="protein sequence ID" value="KAE9973434.1"/>
    <property type="molecule type" value="Genomic_DNA"/>
</dbReference>
<dbReference type="Proteomes" id="UP000447873">
    <property type="component" value="Unassembled WGS sequence"/>
</dbReference>
<evidence type="ECO:0000313" key="1">
    <source>
        <dbReference type="EMBL" id="KAE9973434.1"/>
    </source>
</evidence>
<proteinExistence type="predicted"/>
<protein>
    <submittedName>
        <fullName evidence="1">Uncharacterized protein</fullName>
    </submittedName>
</protein>
<sequence length="112" mass="12725">MPREFIPERPRLAFIYVVPPHPLPSNAPISLDPDFWGYSNPTKLIQTQKDDSDTLRPAATETWYHQRHLAKRTRLSITEQDSLRRPVPGFFHAGVSFDASSTKVVGPELEGE</sequence>
<comment type="caution">
    <text evidence="1">The sequence shown here is derived from an EMBL/GenBank/DDBJ whole genome shotgun (WGS) entry which is preliminary data.</text>
</comment>
<name>A0A8H3YTZ0_VENIN</name>
<evidence type="ECO:0000313" key="2">
    <source>
        <dbReference type="Proteomes" id="UP000447873"/>
    </source>
</evidence>
<organism evidence="1 2">
    <name type="scientific">Venturia inaequalis</name>
    <name type="common">Apple scab fungus</name>
    <dbReference type="NCBI Taxonomy" id="5025"/>
    <lineage>
        <taxon>Eukaryota</taxon>
        <taxon>Fungi</taxon>
        <taxon>Dikarya</taxon>
        <taxon>Ascomycota</taxon>
        <taxon>Pezizomycotina</taxon>
        <taxon>Dothideomycetes</taxon>
        <taxon>Pleosporomycetidae</taxon>
        <taxon>Venturiales</taxon>
        <taxon>Venturiaceae</taxon>
        <taxon>Venturia</taxon>
    </lineage>
</organism>
<dbReference type="AlphaFoldDB" id="A0A8H3YTZ0"/>
<accession>A0A8H3YTZ0</accession>
<reference evidence="1 2" key="1">
    <citation type="submission" date="2018-12" db="EMBL/GenBank/DDBJ databases">
        <title>Venturia inaequalis Genome Resource.</title>
        <authorList>
            <person name="Lichtner F.J."/>
        </authorList>
    </citation>
    <scope>NUCLEOTIDE SEQUENCE [LARGE SCALE GENOMIC DNA]</scope>
    <source>
        <strain evidence="1 2">120213</strain>
    </source>
</reference>